<keyword evidence="2" id="KW-0723">Serine/threonine-protein kinase</keyword>
<reference evidence="7" key="1">
    <citation type="submission" date="2023-12" db="EMBL/GenBank/DDBJ databases">
        <title>Genome assembly of Anisodus tanguticus.</title>
        <authorList>
            <person name="Wang Y.-J."/>
        </authorList>
    </citation>
    <scope>NUCLEOTIDE SEQUENCE</scope>
    <source>
        <strain evidence="7">KB-2021</strain>
        <tissue evidence="7">Leaf</tissue>
    </source>
</reference>
<dbReference type="AlphaFoldDB" id="A0AAE1SZ08"/>
<evidence type="ECO:0000256" key="5">
    <source>
        <dbReference type="ARBA" id="ARBA00022777"/>
    </source>
</evidence>
<dbReference type="PANTHER" id="PTHR24349">
    <property type="entry name" value="SERINE/THREONINE-PROTEIN KINASE"/>
    <property type="match status" value="1"/>
</dbReference>
<evidence type="ECO:0000256" key="4">
    <source>
        <dbReference type="ARBA" id="ARBA00022741"/>
    </source>
</evidence>
<comment type="caution">
    <text evidence="7">The sequence shown here is derived from an EMBL/GenBank/DDBJ whole genome shotgun (WGS) entry which is preliminary data.</text>
</comment>
<dbReference type="GO" id="GO:0004674">
    <property type="term" value="F:protein serine/threonine kinase activity"/>
    <property type="evidence" value="ECO:0007669"/>
    <property type="project" value="UniProtKB-KW"/>
</dbReference>
<organism evidence="7 8">
    <name type="scientific">Anisodus tanguticus</name>
    <dbReference type="NCBI Taxonomy" id="243964"/>
    <lineage>
        <taxon>Eukaryota</taxon>
        <taxon>Viridiplantae</taxon>
        <taxon>Streptophyta</taxon>
        <taxon>Embryophyta</taxon>
        <taxon>Tracheophyta</taxon>
        <taxon>Spermatophyta</taxon>
        <taxon>Magnoliopsida</taxon>
        <taxon>eudicotyledons</taxon>
        <taxon>Gunneridae</taxon>
        <taxon>Pentapetalae</taxon>
        <taxon>asterids</taxon>
        <taxon>lamiids</taxon>
        <taxon>Solanales</taxon>
        <taxon>Solanaceae</taxon>
        <taxon>Solanoideae</taxon>
        <taxon>Hyoscyameae</taxon>
        <taxon>Anisodus</taxon>
    </lineage>
</organism>
<accession>A0AAE1SZ08</accession>
<keyword evidence="8" id="KW-1185">Reference proteome</keyword>
<keyword evidence="5" id="KW-0418">Kinase</keyword>
<keyword evidence="4" id="KW-0547">Nucleotide-binding</keyword>
<dbReference type="Gene3D" id="1.10.510.10">
    <property type="entry name" value="Transferase(Phosphotransferase) domain 1"/>
    <property type="match status" value="1"/>
</dbReference>
<evidence type="ECO:0000256" key="1">
    <source>
        <dbReference type="ARBA" id="ARBA00005354"/>
    </source>
</evidence>
<dbReference type="InterPro" id="IPR011009">
    <property type="entry name" value="Kinase-like_dom_sf"/>
</dbReference>
<evidence type="ECO:0000256" key="6">
    <source>
        <dbReference type="ARBA" id="ARBA00022840"/>
    </source>
</evidence>
<name>A0AAE1SZ08_9SOLA</name>
<evidence type="ECO:0000256" key="2">
    <source>
        <dbReference type="ARBA" id="ARBA00022527"/>
    </source>
</evidence>
<keyword evidence="6" id="KW-0067">ATP-binding</keyword>
<evidence type="ECO:0000313" key="7">
    <source>
        <dbReference type="EMBL" id="KAK4377361.1"/>
    </source>
</evidence>
<dbReference type="GO" id="GO:0005524">
    <property type="term" value="F:ATP binding"/>
    <property type="evidence" value="ECO:0007669"/>
    <property type="project" value="UniProtKB-KW"/>
</dbReference>
<sequence>MANIFPSSANMLPHDKKFMMGNEESDNPDESLLVESAHQLGMRMFGGTIARGYSLYKGATDIFKPIPNVVHNFHFMGVLHKVLKRENYLLISNDADTMMKATDFGLTAFIKEAVLDFHIDPWPFISNANDLVGKMLPRDMKQRITSAMVIEHP</sequence>
<proteinExistence type="inferred from homology"/>
<dbReference type="Proteomes" id="UP001291623">
    <property type="component" value="Unassembled WGS sequence"/>
</dbReference>
<dbReference type="SUPFAM" id="SSF56112">
    <property type="entry name" value="Protein kinase-like (PK-like)"/>
    <property type="match status" value="1"/>
</dbReference>
<protein>
    <submittedName>
        <fullName evidence="7">Uncharacterized protein</fullName>
    </submittedName>
</protein>
<evidence type="ECO:0000313" key="8">
    <source>
        <dbReference type="Proteomes" id="UP001291623"/>
    </source>
</evidence>
<comment type="similarity">
    <text evidence="1">Belongs to the protein kinase superfamily. CAMK Ser/Thr protein kinase family. CaMK subfamily.</text>
</comment>
<keyword evidence="3" id="KW-0808">Transferase</keyword>
<gene>
    <name evidence="7" type="ORF">RND71_003657</name>
</gene>
<dbReference type="EMBL" id="JAVYJV010000002">
    <property type="protein sequence ID" value="KAK4377361.1"/>
    <property type="molecule type" value="Genomic_DNA"/>
</dbReference>
<dbReference type="InterPro" id="IPR050205">
    <property type="entry name" value="CDPK_Ser/Thr_kinases"/>
</dbReference>
<evidence type="ECO:0000256" key="3">
    <source>
        <dbReference type="ARBA" id="ARBA00022679"/>
    </source>
</evidence>